<dbReference type="RefSeq" id="WP_283830925.1">
    <property type="nucleotide sequence ID" value="NZ_JASJEU010000004.1"/>
</dbReference>
<evidence type="ECO:0000313" key="2">
    <source>
        <dbReference type="Proteomes" id="UP001232750"/>
    </source>
</evidence>
<evidence type="ECO:0000313" key="1">
    <source>
        <dbReference type="EMBL" id="MDJ1649588.1"/>
    </source>
</evidence>
<gene>
    <name evidence="1" type="ORF">QNJ86_02135</name>
</gene>
<organism evidence="1 2">
    <name type="scientific">Gordonibacter faecis</name>
    <dbReference type="NCBI Taxonomy" id="3047475"/>
    <lineage>
        <taxon>Bacteria</taxon>
        <taxon>Bacillati</taxon>
        <taxon>Actinomycetota</taxon>
        <taxon>Coriobacteriia</taxon>
        <taxon>Eggerthellales</taxon>
        <taxon>Eggerthellaceae</taxon>
        <taxon>Gordonibacter</taxon>
    </lineage>
</organism>
<sequence length="274" mass="31278">MSKHSVKKHKHLRLSDLPTLQEALATCDREVFARVVIDDFACRGWRPTREERASMCRRLNASLDAMMALTVNPQANRNWVLVPRESYVLSARDWSISWRLHAALVPVLDEKSARRLVRATGGPAASYKEVKKADKRLRKVLGPQSPRVDDGDWAGLERTYTLAPWEDTLGCKVWLGSGWCRRERYVALASAYWEMTFFGFEYDKVQSRAAQEKAARVLGDAPEKEASCTPVPHLDSLDRKTSQRLARRIAVINHNALYTFTERLLDLAVRLERG</sequence>
<dbReference type="Proteomes" id="UP001232750">
    <property type="component" value="Unassembled WGS sequence"/>
</dbReference>
<accession>A0ABT7DJ90</accession>
<reference evidence="1 2" key="1">
    <citation type="submission" date="2023-05" db="EMBL/GenBank/DDBJ databases">
        <title>Gordonibacter KGMB12511T sp. nov., isolated from faeces of healthy Korean.</title>
        <authorList>
            <person name="Kim H.S."/>
            <person name="Kim J.-S."/>
            <person name="Suh M.K."/>
            <person name="Eom M.K."/>
            <person name="Do H.E."/>
            <person name="Lee J.-S."/>
        </authorList>
    </citation>
    <scope>NUCLEOTIDE SEQUENCE [LARGE SCALE GENOMIC DNA]</scope>
    <source>
        <strain evidence="1 2">KGMB12511</strain>
    </source>
</reference>
<dbReference type="EMBL" id="JASJEU010000004">
    <property type="protein sequence ID" value="MDJ1649588.1"/>
    <property type="molecule type" value="Genomic_DNA"/>
</dbReference>
<comment type="caution">
    <text evidence="1">The sequence shown here is derived from an EMBL/GenBank/DDBJ whole genome shotgun (WGS) entry which is preliminary data.</text>
</comment>
<keyword evidence="2" id="KW-1185">Reference proteome</keyword>
<protein>
    <submittedName>
        <fullName evidence="1">Uncharacterized protein</fullName>
    </submittedName>
</protein>
<proteinExistence type="predicted"/>
<name>A0ABT7DJ90_9ACTN</name>